<dbReference type="Proteomes" id="UP001152622">
    <property type="component" value="Chromosome 7"/>
</dbReference>
<reference evidence="2" key="1">
    <citation type="journal article" date="2023" name="Science">
        <title>Genome structures resolve the early diversification of teleost fishes.</title>
        <authorList>
            <person name="Parey E."/>
            <person name="Louis A."/>
            <person name="Montfort J."/>
            <person name="Bouchez O."/>
            <person name="Roques C."/>
            <person name="Iampietro C."/>
            <person name="Lluch J."/>
            <person name="Castinel A."/>
            <person name="Donnadieu C."/>
            <person name="Desvignes T."/>
            <person name="Floi Bucao C."/>
            <person name="Jouanno E."/>
            <person name="Wen M."/>
            <person name="Mejri S."/>
            <person name="Dirks R."/>
            <person name="Jansen H."/>
            <person name="Henkel C."/>
            <person name="Chen W.J."/>
            <person name="Zahm M."/>
            <person name="Cabau C."/>
            <person name="Klopp C."/>
            <person name="Thompson A.W."/>
            <person name="Robinson-Rechavi M."/>
            <person name="Braasch I."/>
            <person name="Lecointre G."/>
            <person name="Bobe J."/>
            <person name="Postlethwait J.H."/>
            <person name="Berthelot C."/>
            <person name="Roest Crollius H."/>
            <person name="Guiguen Y."/>
        </authorList>
    </citation>
    <scope>NUCLEOTIDE SEQUENCE</scope>
    <source>
        <strain evidence="2">WJC10195</strain>
    </source>
</reference>
<organism evidence="2 3">
    <name type="scientific">Synaphobranchus kaupii</name>
    <name type="common">Kaup's arrowtooth eel</name>
    <dbReference type="NCBI Taxonomy" id="118154"/>
    <lineage>
        <taxon>Eukaryota</taxon>
        <taxon>Metazoa</taxon>
        <taxon>Chordata</taxon>
        <taxon>Craniata</taxon>
        <taxon>Vertebrata</taxon>
        <taxon>Euteleostomi</taxon>
        <taxon>Actinopterygii</taxon>
        <taxon>Neopterygii</taxon>
        <taxon>Teleostei</taxon>
        <taxon>Anguilliformes</taxon>
        <taxon>Synaphobranchidae</taxon>
        <taxon>Synaphobranchus</taxon>
    </lineage>
</organism>
<dbReference type="OrthoDB" id="4369127at2759"/>
<dbReference type="GO" id="GO:0015074">
    <property type="term" value="P:DNA integration"/>
    <property type="evidence" value="ECO:0007669"/>
    <property type="project" value="InterPro"/>
</dbReference>
<dbReference type="GO" id="GO:0003676">
    <property type="term" value="F:nucleic acid binding"/>
    <property type="evidence" value="ECO:0007669"/>
    <property type="project" value="InterPro"/>
</dbReference>
<dbReference type="PANTHER" id="PTHR37984:SF15">
    <property type="entry name" value="INTEGRASE CATALYTIC DOMAIN-CONTAINING PROTEIN"/>
    <property type="match status" value="1"/>
</dbReference>
<sequence length="236" mass="27445">MSRRDTESHKECDCYQAGKDVTDLLCQGCKHCQRLHEQWEWFEDDVDDVVPLALRSIGHGDTETPETNDASAETTARRVVYDFIARFGAPLELHMDQGHNFESSLFNKVCRLLQISKTRTTPYHPASNVQVEWFNRTLLQMIRGYVDQNQRNWDEHLPLLTSAYRSSQHAITGFTPNRLMLGREVHQPQDIWSGTVELKANRMEAPEFLYDLEEGLKEAHNVAREQLSNVRKRRMT</sequence>
<dbReference type="InterPro" id="IPR001584">
    <property type="entry name" value="Integrase_cat-core"/>
</dbReference>
<dbReference type="InterPro" id="IPR012337">
    <property type="entry name" value="RNaseH-like_sf"/>
</dbReference>
<proteinExistence type="predicted"/>
<name>A0A9Q1FAG5_SYNKA</name>
<dbReference type="PROSITE" id="PS50994">
    <property type="entry name" value="INTEGRASE"/>
    <property type="match status" value="1"/>
</dbReference>
<evidence type="ECO:0000259" key="1">
    <source>
        <dbReference type="PROSITE" id="PS50994"/>
    </source>
</evidence>
<dbReference type="PANTHER" id="PTHR37984">
    <property type="entry name" value="PROTEIN CBG26694"/>
    <property type="match status" value="1"/>
</dbReference>
<protein>
    <recommendedName>
        <fullName evidence="1">Integrase catalytic domain-containing protein</fullName>
    </recommendedName>
</protein>
<dbReference type="SUPFAM" id="SSF53098">
    <property type="entry name" value="Ribonuclease H-like"/>
    <property type="match status" value="1"/>
</dbReference>
<keyword evidence="3" id="KW-1185">Reference proteome</keyword>
<dbReference type="AlphaFoldDB" id="A0A9Q1FAG5"/>
<gene>
    <name evidence="2" type="ORF">SKAU_G00218270</name>
</gene>
<evidence type="ECO:0000313" key="2">
    <source>
        <dbReference type="EMBL" id="KAJ8354260.1"/>
    </source>
</evidence>
<comment type="caution">
    <text evidence="2">The sequence shown here is derived from an EMBL/GenBank/DDBJ whole genome shotgun (WGS) entry which is preliminary data.</text>
</comment>
<evidence type="ECO:0000313" key="3">
    <source>
        <dbReference type="Proteomes" id="UP001152622"/>
    </source>
</evidence>
<accession>A0A9Q1FAG5</accession>
<feature type="domain" description="Integrase catalytic" evidence="1">
    <location>
        <begin position="70"/>
        <end position="184"/>
    </location>
</feature>
<dbReference type="InterPro" id="IPR050951">
    <property type="entry name" value="Retrovirus_Pol_polyprotein"/>
</dbReference>
<dbReference type="FunFam" id="3.30.420.10:FF:000032">
    <property type="entry name" value="Retrovirus-related Pol polyprotein from transposon 297-like Protein"/>
    <property type="match status" value="1"/>
</dbReference>
<dbReference type="EMBL" id="JAINUF010000007">
    <property type="protein sequence ID" value="KAJ8354260.1"/>
    <property type="molecule type" value="Genomic_DNA"/>
</dbReference>
<dbReference type="InterPro" id="IPR036397">
    <property type="entry name" value="RNaseH_sf"/>
</dbReference>
<dbReference type="Gene3D" id="3.30.420.10">
    <property type="entry name" value="Ribonuclease H-like superfamily/Ribonuclease H"/>
    <property type="match status" value="1"/>
</dbReference>